<evidence type="ECO:0000313" key="3">
    <source>
        <dbReference type="EMBL" id="KAE8258795.1"/>
    </source>
</evidence>
<reference evidence="3" key="1">
    <citation type="submission" date="2016-04" db="EMBL/GenBank/DDBJ databases">
        <authorList>
            <person name="Nguyen H.D."/>
            <person name="Kesanakurti P."/>
            <person name="Cullis J."/>
            <person name="Levesque C.A."/>
            <person name="Hambleton S."/>
        </authorList>
    </citation>
    <scope>NUCLEOTIDE SEQUENCE</scope>
    <source>
        <strain evidence="3">DAOMC 238032</strain>
    </source>
</reference>
<evidence type="ECO:0000259" key="1">
    <source>
        <dbReference type="PROSITE" id="PS50828"/>
    </source>
</evidence>
<sequence>MNGHLISPYHNAALADEIDFRDLFRPPVDSTQTCLRDQARIEGDAMANSFHEARAAYLSGDGALASTLSRKGRRHQARMVALNRQAADQIFEEKNSHQPAGTIDLHGLTVCEAIERTENFIRDARQGGHSEICVITGRGLHSPTQVAKIRPAIAKLVKDERLCARVHPDNDGMILVDLDRDGQNWALHDIDAWNRPLVTGSETDCVVM</sequence>
<gene>
    <name evidence="3" type="ORF">A4X03_0g4279</name>
    <name evidence="2" type="ORF">JKIAZH3_G9217</name>
</gene>
<evidence type="ECO:0000313" key="5">
    <source>
        <dbReference type="Proteomes" id="UP000836402"/>
    </source>
</evidence>
<dbReference type="AlphaFoldDB" id="A0A177VBT9"/>
<name>A0A177VBT9_9BASI</name>
<dbReference type="InterPro" id="IPR002625">
    <property type="entry name" value="Smr_dom"/>
</dbReference>
<dbReference type="EMBL" id="CAJHJG010000290">
    <property type="protein sequence ID" value="CAD6900618.1"/>
    <property type="molecule type" value="Genomic_DNA"/>
</dbReference>
<protein>
    <recommendedName>
        <fullName evidence="1">Smr domain-containing protein</fullName>
    </recommendedName>
</protein>
<dbReference type="InterPro" id="IPR053020">
    <property type="entry name" value="Smr_domain_protein"/>
</dbReference>
<proteinExistence type="predicted"/>
<dbReference type="PANTHER" id="PTHR47417">
    <property type="entry name" value="SMR DOMAIN-CONTAINING PROTEIN YPL199C"/>
    <property type="match status" value="1"/>
</dbReference>
<dbReference type="InterPro" id="IPR036063">
    <property type="entry name" value="Smr_dom_sf"/>
</dbReference>
<dbReference type="SMART" id="SM00463">
    <property type="entry name" value="SMR"/>
    <property type="match status" value="1"/>
</dbReference>
<organism evidence="3 4">
    <name type="scientific">Tilletia caries</name>
    <name type="common">wheat bunt fungus</name>
    <dbReference type="NCBI Taxonomy" id="13290"/>
    <lineage>
        <taxon>Eukaryota</taxon>
        <taxon>Fungi</taxon>
        <taxon>Dikarya</taxon>
        <taxon>Basidiomycota</taxon>
        <taxon>Ustilaginomycotina</taxon>
        <taxon>Exobasidiomycetes</taxon>
        <taxon>Tilletiales</taxon>
        <taxon>Tilletiaceae</taxon>
        <taxon>Tilletia</taxon>
    </lineage>
</organism>
<dbReference type="Proteomes" id="UP000836402">
    <property type="component" value="Unassembled WGS sequence"/>
</dbReference>
<dbReference type="Gene3D" id="3.30.1370.110">
    <property type="match status" value="1"/>
</dbReference>
<evidence type="ECO:0000313" key="4">
    <source>
        <dbReference type="Proteomes" id="UP000077671"/>
    </source>
</evidence>
<evidence type="ECO:0000313" key="2">
    <source>
        <dbReference type="EMBL" id="CAD6900618.1"/>
    </source>
</evidence>
<dbReference type="PROSITE" id="PS50828">
    <property type="entry name" value="SMR"/>
    <property type="match status" value="1"/>
</dbReference>
<dbReference type="Pfam" id="PF01713">
    <property type="entry name" value="Smr"/>
    <property type="match status" value="1"/>
</dbReference>
<dbReference type="Proteomes" id="UP000077671">
    <property type="component" value="Unassembled WGS sequence"/>
</dbReference>
<dbReference type="InterPro" id="IPR013899">
    <property type="entry name" value="DUF1771"/>
</dbReference>
<keyword evidence="5" id="KW-1185">Reference proteome</keyword>
<reference evidence="2" key="3">
    <citation type="submission" date="2020-10" db="EMBL/GenBank/DDBJ databases">
        <authorList>
            <person name="Sedaghatjoo S."/>
        </authorList>
    </citation>
    <scope>NUCLEOTIDE SEQUENCE</scope>
    <source>
        <strain evidence="2">AZH3</strain>
    </source>
</reference>
<feature type="domain" description="Smr" evidence="1">
    <location>
        <begin position="103"/>
        <end position="179"/>
    </location>
</feature>
<dbReference type="Pfam" id="PF08590">
    <property type="entry name" value="DUF1771"/>
    <property type="match status" value="1"/>
</dbReference>
<dbReference type="SMART" id="SM01162">
    <property type="entry name" value="DUF1771"/>
    <property type="match status" value="1"/>
</dbReference>
<accession>A0A177VBT9</accession>
<dbReference type="PANTHER" id="PTHR47417:SF1">
    <property type="entry name" value="SMR DOMAIN-CONTAINING PROTEIN YPL199C"/>
    <property type="match status" value="1"/>
</dbReference>
<reference evidence="3" key="2">
    <citation type="journal article" date="2019" name="IMA Fungus">
        <title>Genome sequencing and comparison of five Tilletia species to identify candidate genes for the detection of regulated species infecting wheat.</title>
        <authorList>
            <person name="Nguyen H.D.T."/>
            <person name="Sultana T."/>
            <person name="Kesanakurti P."/>
            <person name="Hambleton S."/>
        </authorList>
    </citation>
    <scope>NUCLEOTIDE SEQUENCE</scope>
    <source>
        <strain evidence="3">DAOMC 238032</strain>
    </source>
</reference>
<dbReference type="EMBL" id="LWDD02000563">
    <property type="protein sequence ID" value="KAE8258795.1"/>
    <property type="molecule type" value="Genomic_DNA"/>
</dbReference>
<dbReference type="SUPFAM" id="SSF160443">
    <property type="entry name" value="SMR domain-like"/>
    <property type="match status" value="1"/>
</dbReference>
<comment type="caution">
    <text evidence="3">The sequence shown here is derived from an EMBL/GenBank/DDBJ whole genome shotgun (WGS) entry which is preliminary data.</text>
</comment>